<name>B9S6Q7_RICCO</name>
<dbReference type="eggNOG" id="KOG1685">
    <property type="taxonomic scope" value="Eukaryota"/>
</dbReference>
<proteinExistence type="predicted"/>
<dbReference type="GO" id="GO:0032040">
    <property type="term" value="C:small-subunit processome"/>
    <property type="evidence" value="ECO:0000318"/>
    <property type="project" value="GO_Central"/>
</dbReference>
<sequence length="179" mass="20048">MGGEELVKNVMAAINGIAEIVPRKWGGIRSFHLKLLESLALPIYQALPDFKLKIEGVKEEEEKEEKVEGTNVKEEKKVGRKKGRIHEIRYMDNTASEDDDEVLLDKGEGDVDNDDGDSEVIMGTDGLEGKKRKKGDVGKVEKKLKKTKLKKEDGVKGKKKLDNMKNEDSLKKKKSKKAA</sequence>
<dbReference type="EMBL" id="EQ973882">
    <property type="protein sequence ID" value="EEF40663.1"/>
    <property type="molecule type" value="Genomic_DNA"/>
</dbReference>
<dbReference type="Proteomes" id="UP000008311">
    <property type="component" value="Unassembled WGS sequence"/>
</dbReference>
<dbReference type="GO" id="GO:0046540">
    <property type="term" value="C:U4/U6 x U5 tri-snRNP complex"/>
    <property type="evidence" value="ECO:0000318"/>
    <property type="project" value="GO_Central"/>
</dbReference>
<dbReference type="KEGG" id="rcu:8268731"/>
<keyword evidence="3" id="KW-1185">Reference proteome</keyword>
<accession>B9S6Q7</accession>
<dbReference type="GO" id="GO:0071011">
    <property type="term" value="C:precatalytic spliceosome"/>
    <property type="evidence" value="ECO:0000318"/>
    <property type="project" value="GO_Central"/>
</dbReference>
<evidence type="ECO:0000313" key="3">
    <source>
        <dbReference type="Proteomes" id="UP000008311"/>
    </source>
</evidence>
<feature type="region of interest" description="Disordered" evidence="1">
    <location>
        <begin position="92"/>
        <end position="179"/>
    </location>
</feature>
<dbReference type="GO" id="GO:0003723">
    <property type="term" value="F:RNA binding"/>
    <property type="evidence" value="ECO:0000318"/>
    <property type="project" value="GO_Central"/>
</dbReference>
<protein>
    <submittedName>
        <fullName evidence="2">Uncharacterized protein</fullName>
    </submittedName>
</protein>
<dbReference type="GO" id="GO:0031428">
    <property type="term" value="C:box C/D methylation guide snoRNP complex"/>
    <property type="evidence" value="ECO:0000318"/>
    <property type="project" value="GO_Central"/>
</dbReference>
<organism evidence="2 3">
    <name type="scientific">Ricinus communis</name>
    <name type="common">Castor bean</name>
    <dbReference type="NCBI Taxonomy" id="3988"/>
    <lineage>
        <taxon>Eukaryota</taxon>
        <taxon>Viridiplantae</taxon>
        <taxon>Streptophyta</taxon>
        <taxon>Embryophyta</taxon>
        <taxon>Tracheophyta</taxon>
        <taxon>Spermatophyta</taxon>
        <taxon>Magnoliopsida</taxon>
        <taxon>eudicotyledons</taxon>
        <taxon>Gunneridae</taxon>
        <taxon>Pentapetalae</taxon>
        <taxon>rosids</taxon>
        <taxon>fabids</taxon>
        <taxon>Malpighiales</taxon>
        <taxon>Euphorbiaceae</taxon>
        <taxon>Acalyphoideae</taxon>
        <taxon>Acalypheae</taxon>
        <taxon>Ricinus</taxon>
    </lineage>
</organism>
<evidence type="ECO:0000256" key="1">
    <source>
        <dbReference type="SAM" id="MobiDB-lite"/>
    </source>
</evidence>
<dbReference type="GO" id="GO:0030490">
    <property type="term" value="P:maturation of SSU-rRNA"/>
    <property type="evidence" value="ECO:0000318"/>
    <property type="project" value="GO_Central"/>
</dbReference>
<dbReference type="GO" id="GO:0005730">
    <property type="term" value="C:nucleolus"/>
    <property type="evidence" value="ECO:0000318"/>
    <property type="project" value="GO_Central"/>
</dbReference>
<gene>
    <name evidence="2" type="ORF">RCOM_0871810</name>
</gene>
<dbReference type="InterPro" id="IPR023674">
    <property type="entry name" value="Ribosomal_uL1-like"/>
</dbReference>
<dbReference type="SUPFAM" id="SSF56808">
    <property type="entry name" value="Ribosomal protein L1"/>
    <property type="match status" value="1"/>
</dbReference>
<feature type="compositionally biased region" description="Basic and acidic residues" evidence="1">
    <location>
        <begin position="150"/>
        <end position="170"/>
    </location>
</feature>
<dbReference type="InParanoid" id="B9S6Q7"/>
<evidence type="ECO:0000313" key="2">
    <source>
        <dbReference type="EMBL" id="EEF40663.1"/>
    </source>
</evidence>
<dbReference type="OrthoDB" id="10251727at2759"/>
<dbReference type="AlphaFoldDB" id="B9S6Q7"/>
<dbReference type="STRING" id="3988.B9S6Q7"/>
<dbReference type="GO" id="GO:0000398">
    <property type="term" value="P:mRNA splicing, via spliceosome"/>
    <property type="evidence" value="ECO:0000318"/>
    <property type="project" value="GO_Central"/>
</dbReference>
<reference evidence="3" key="1">
    <citation type="journal article" date="2010" name="Nat. Biotechnol.">
        <title>Draft genome sequence of the oilseed species Ricinus communis.</title>
        <authorList>
            <person name="Chan A.P."/>
            <person name="Crabtree J."/>
            <person name="Zhao Q."/>
            <person name="Lorenzi H."/>
            <person name="Orvis J."/>
            <person name="Puiu D."/>
            <person name="Melake-Berhan A."/>
            <person name="Jones K.M."/>
            <person name="Redman J."/>
            <person name="Chen G."/>
            <person name="Cahoon E.B."/>
            <person name="Gedil M."/>
            <person name="Stanke M."/>
            <person name="Haas B.J."/>
            <person name="Wortman J.R."/>
            <person name="Fraser-Liggett C.M."/>
            <person name="Ravel J."/>
            <person name="Rabinowicz P.D."/>
        </authorList>
    </citation>
    <scope>NUCLEOTIDE SEQUENCE [LARGE SCALE GENOMIC DNA]</scope>
    <source>
        <strain evidence="3">cv. Hale</strain>
    </source>
</reference>